<dbReference type="RefSeq" id="WP_196989559.1">
    <property type="nucleotide sequence ID" value="NZ_JADWYR010000001.1"/>
</dbReference>
<feature type="domain" description="Nucleotidyl transferase" evidence="1">
    <location>
        <begin position="2"/>
        <end position="234"/>
    </location>
</feature>
<dbReference type="InterPro" id="IPR029044">
    <property type="entry name" value="Nucleotide-diphossugar_trans"/>
</dbReference>
<dbReference type="GO" id="GO:0016740">
    <property type="term" value="F:transferase activity"/>
    <property type="evidence" value="ECO:0007669"/>
    <property type="project" value="UniProtKB-KW"/>
</dbReference>
<evidence type="ECO:0000313" key="3">
    <source>
        <dbReference type="Proteomes" id="UP000628448"/>
    </source>
</evidence>
<dbReference type="SUPFAM" id="SSF53448">
    <property type="entry name" value="Nucleotide-diphospho-sugar transferases"/>
    <property type="match status" value="1"/>
</dbReference>
<dbReference type="InterPro" id="IPR050486">
    <property type="entry name" value="Mannose-1P_guanyltransferase"/>
</dbReference>
<dbReference type="PANTHER" id="PTHR22572">
    <property type="entry name" value="SUGAR-1-PHOSPHATE GUANYL TRANSFERASE"/>
    <property type="match status" value="1"/>
</dbReference>
<protein>
    <submittedName>
        <fullName evidence="2">NTP transferase domain-containing protein</fullName>
    </submittedName>
</protein>
<dbReference type="Gene3D" id="3.90.550.10">
    <property type="entry name" value="Spore Coat Polysaccharide Biosynthesis Protein SpsA, Chain A"/>
    <property type="match status" value="1"/>
</dbReference>
<accession>A0A931E128</accession>
<organism evidence="2 3">
    <name type="scientific">Panacibacter microcysteis</name>
    <dbReference type="NCBI Taxonomy" id="2793269"/>
    <lineage>
        <taxon>Bacteria</taxon>
        <taxon>Pseudomonadati</taxon>
        <taxon>Bacteroidota</taxon>
        <taxon>Chitinophagia</taxon>
        <taxon>Chitinophagales</taxon>
        <taxon>Chitinophagaceae</taxon>
        <taxon>Panacibacter</taxon>
    </lineage>
</organism>
<dbReference type="EMBL" id="JADWYR010000001">
    <property type="protein sequence ID" value="MBG9375510.1"/>
    <property type="molecule type" value="Genomic_DNA"/>
</dbReference>
<name>A0A931E128_9BACT</name>
<evidence type="ECO:0000313" key="2">
    <source>
        <dbReference type="EMBL" id="MBG9375510.1"/>
    </source>
</evidence>
<proteinExistence type="predicted"/>
<dbReference type="AlphaFoldDB" id="A0A931E128"/>
<dbReference type="Proteomes" id="UP000628448">
    <property type="component" value="Unassembled WGS sequence"/>
</dbReference>
<gene>
    <name evidence="2" type="ORF">I5907_04650</name>
</gene>
<keyword evidence="3" id="KW-1185">Reference proteome</keyword>
<evidence type="ECO:0000259" key="1">
    <source>
        <dbReference type="Pfam" id="PF00483"/>
    </source>
</evidence>
<keyword evidence="2" id="KW-0808">Transferase</keyword>
<reference evidence="2" key="1">
    <citation type="submission" date="2020-11" db="EMBL/GenBank/DDBJ databases">
        <title>Bacterial whole genome sequence for Panacibacter sp. DH6.</title>
        <authorList>
            <person name="Le V."/>
            <person name="Ko S."/>
            <person name="Ahn C.-Y."/>
            <person name="Oh H.-M."/>
        </authorList>
    </citation>
    <scope>NUCLEOTIDE SEQUENCE</scope>
    <source>
        <strain evidence="2">DH6</strain>
    </source>
</reference>
<comment type="caution">
    <text evidence="2">The sequence shown here is derived from an EMBL/GenBank/DDBJ whole genome shotgun (WGS) entry which is preliminary data.</text>
</comment>
<sequence>MKGMILAAGLGTRLKPFTDKHPKALAVINNKTLLQRNIMYLQQHNIYDVVVNVHHFADQLTGIIAQHQGWGSNVVISDETDAVLETGGGLKKARPFLQDAQTFVLLNCDVLTDLDLSAMISLHNAQQPLATLAVTRRKTSRYFLFDDHKRLCGWRNVNTGEERIARPAEVLHQKAFSGIHVLSNRIFDVMQQQGKFSMVDVYLSLAASERIQAFDHSDSKFIDVGKPESIQQAEALFL</sequence>
<dbReference type="InterPro" id="IPR005835">
    <property type="entry name" value="NTP_transferase_dom"/>
</dbReference>
<dbReference type="Pfam" id="PF00483">
    <property type="entry name" value="NTP_transferase"/>
    <property type="match status" value="1"/>
</dbReference>